<organism evidence="2 3">
    <name type="scientific">Streptomyces ortus</name>
    <dbReference type="NCBI Taxonomy" id="2867268"/>
    <lineage>
        <taxon>Bacteria</taxon>
        <taxon>Bacillati</taxon>
        <taxon>Actinomycetota</taxon>
        <taxon>Actinomycetes</taxon>
        <taxon>Kitasatosporales</taxon>
        <taxon>Streptomycetaceae</taxon>
        <taxon>Streptomyces</taxon>
    </lineage>
</organism>
<protein>
    <recommendedName>
        <fullName evidence="4">Integral membrane protein</fullName>
    </recommendedName>
</protein>
<gene>
    <name evidence="2" type="ORF">K3769_30365</name>
</gene>
<dbReference type="EMBL" id="JAIFZO010000002">
    <property type="protein sequence ID" value="MCX4236997.1"/>
    <property type="molecule type" value="Genomic_DNA"/>
</dbReference>
<keyword evidence="3" id="KW-1185">Reference proteome</keyword>
<feature type="transmembrane region" description="Helical" evidence="1">
    <location>
        <begin position="271"/>
        <end position="295"/>
    </location>
</feature>
<evidence type="ECO:0000313" key="2">
    <source>
        <dbReference type="EMBL" id="MCX4236997.1"/>
    </source>
</evidence>
<sequence>MNGPGDERTLVLRLPTLPQWPARADDPLDELAGRMADVCGAAVHPDEIAAVLESEGLTQEQITTRYARRDLFAVAEELYARVPRSFPDPGPVSDPWRASSRQCLVRGMLFGLPGLAYLLGSGLLPGRVTGLVASALVAWAWNQALAHRAYVRLATGGRRAAARCLLFGAPAGVTAAAAAALAVSGTGAVAALAAGEALYLAAATVLLVLGREQHLLIALVPTAAGAVCIPLWRPGPALVVGLLLATVALAALSAAGGIVRSLRTASLSAPGTARLTASVPYGLFGLAAGALTLLAPAAGRSAAVVLTLSMGVAEWLLYRYRSLALTALRHSRTPRGFRLRAAGVLALCLTAYLAVLAAPALVTGIPPLPLLALGAALWVALLLQAAGIAWPSAVACLAAAAAETALSGADHRGPALLSPAAAELVACGCAAAVLLAVACTRMGRTTAHR</sequence>
<evidence type="ECO:0008006" key="4">
    <source>
        <dbReference type="Google" id="ProtNLM"/>
    </source>
</evidence>
<comment type="caution">
    <text evidence="2">The sequence shown here is derived from an EMBL/GenBank/DDBJ whole genome shotgun (WGS) entry which is preliminary data.</text>
</comment>
<feature type="transmembrane region" description="Helical" evidence="1">
    <location>
        <begin position="238"/>
        <end position="259"/>
    </location>
</feature>
<dbReference type="RefSeq" id="WP_267029441.1">
    <property type="nucleotide sequence ID" value="NZ_JAIFZO010000002.1"/>
</dbReference>
<keyword evidence="1" id="KW-0812">Transmembrane</keyword>
<feature type="transmembrane region" description="Helical" evidence="1">
    <location>
        <begin position="364"/>
        <end position="383"/>
    </location>
</feature>
<feature type="transmembrane region" description="Helical" evidence="1">
    <location>
        <begin position="415"/>
        <end position="439"/>
    </location>
</feature>
<keyword evidence="1" id="KW-0472">Membrane</keyword>
<accession>A0ABT3VAL6</accession>
<evidence type="ECO:0000256" key="1">
    <source>
        <dbReference type="SAM" id="Phobius"/>
    </source>
</evidence>
<name>A0ABT3VAL6_9ACTN</name>
<feature type="transmembrane region" description="Helical" evidence="1">
    <location>
        <begin position="163"/>
        <end position="183"/>
    </location>
</feature>
<dbReference type="Proteomes" id="UP001165590">
    <property type="component" value="Unassembled WGS sequence"/>
</dbReference>
<feature type="transmembrane region" description="Helical" evidence="1">
    <location>
        <begin position="189"/>
        <end position="208"/>
    </location>
</feature>
<reference evidence="2" key="1">
    <citation type="journal article" date="2022" name="bioRxiv">
        <title>Discovery and biosynthetic assessment of Streptomyces ortus sp nov. isolated from a deep-sea sponge.</title>
        <authorList>
            <person name="Williams S.E."/>
        </authorList>
    </citation>
    <scope>NUCLEOTIDE SEQUENCE</scope>
    <source>
        <strain evidence="2">A15ISP2-DRY2</strain>
    </source>
</reference>
<feature type="transmembrane region" description="Helical" evidence="1">
    <location>
        <begin position="215"/>
        <end position="232"/>
    </location>
</feature>
<feature type="transmembrane region" description="Helical" evidence="1">
    <location>
        <begin position="301"/>
        <end position="318"/>
    </location>
</feature>
<feature type="transmembrane region" description="Helical" evidence="1">
    <location>
        <begin position="339"/>
        <end position="358"/>
    </location>
</feature>
<proteinExistence type="predicted"/>
<feature type="transmembrane region" description="Helical" evidence="1">
    <location>
        <begin position="390"/>
        <end position="409"/>
    </location>
</feature>
<keyword evidence="1" id="KW-1133">Transmembrane helix</keyword>
<evidence type="ECO:0000313" key="3">
    <source>
        <dbReference type="Proteomes" id="UP001165590"/>
    </source>
</evidence>